<evidence type="ECO:0000313" key="2">
    <source>
        <dbReference type="EMBL" id="RVW42160.1"/>
    </source>
</evidence>
<protein>
    <recommendedName>
        <fullName evidence="4">FYR C-terminal domain-containing protein</fullName>
    </recommendedName>
</protein>
<dbReference type="InterPro" id="IPR036322">
    <property type="entry name" value="WD40_repeat_dom_sf"/>
</dbReference>
<dbReference type="Proteomes" id="UP000288805">
    <property type="component" value="Unassembled WGS sequence"/>
</dbReference>
<dbReference type="PANTHER" id="PTHR22715">
    <property type="entry name" value="TRANSFORMING GROWTH FACTOR BETA REGULATED GENE 1"/>
    <property type="match status" value="1"/>
</dbReference>
<proteinExistence type="predicted"/>
<evidence type="ECO:0008006" key="4">
    <source>
        <dbReference type="Google" id="ProtNLM"/>
    </source>
</evidence>
<evidence type="ECO:0000313" key="3">
    <source>
        <dbReference type="Proteomes" id="UP000288805"/>
    </source>
</evidence>
<evidence type="ECO:0000256" key="1">
    <source>
        <dbReference type="SAM" id="MobiDB-lite"/>
    </source>
</evidence>
<organism evidence="2 3">
    <name type="scientific">Vitis vinifera</name>
    <name type="common">Grape</name>
    <dbReference type="NCBI Taxonomy" id="29760"/>
    <lineage>
        <taxon>Eukaryota</taxon>
        <taxon>Viridiplantae</taxon>
        <taxon>Streptophyta</taxon>
        <taxon>Embryophyta</taxon>
        <taxon>Tracheophyta</taxon>
        <taxon>Spermatophyta</taxon>
        <taxon>Magnoliopsida</taxon>
        <taxon>eudicotyledons</taxon>
        <taxon>Gunneridae</taxon>
        <taxon>Pentapetalae</taxon>
        <taxon>rosids</taxon>
        <taxon>Vitales</taxon>
        <taxon>Vitaceae</taxon>
        <taxon>Viteae</taxon>
        <taxon>Vitis</taxon>
    </lineage>
</organism>
<reference evidence="2 3" key="1">
    <citation type="journal article" date="2018" name="PLoS Genet.">
        <title>Population sequencing reveals clonal diversity and ancestral inbreeding in the grapevine cultivar Chardonnay.</title>
        <authorList>
            <person name="Roach M.J."/>
            <person name="Johnson D.L."/>
            <person name="Bohlmann J."/>
            <person name="van Vuuren H.J."/>
            <person name="Jones S.J."/>
            <person name="Pretorius I.S."/>
            <person name="Schmidt S.A."/>
            <person name="Borneman A.R."/>
        </authorList>
    </citation>
    <scope>NUCLEOTIDE SEQUENCE [LARGE SCALE GENOMIC DNA]</scope>
    <source>
        <strain evidence="3">cv. Chardonnay</strain>
        <tissue evidence="2">Leaf</tissue>
    </source>
</reference>
<dbReference type="Gene3D" id="2.130.10.10">
    <property type="entry name" value="YVTN repeat-like/Quinoprotein amine dehydrogenase"/>
    <property type="match status" value="1"/>
</dbReference>
<name>A0A438E3G3_VITVI</name>
<dbReference type="SUPFAM" id="SSF50978">
    <property type="entry name" value="WD40 repeat-like"/>
    <property type="match status" value="1"/>
</dbReference>
<dbReference type="PANTHER" id="PTHR22715:SF1">
    <property type="entry name" value="DNA BINDING PROTEIN"/>
    <property type="match status" value="1"/>
</dbReference>
<dbReference type="InterPro" id="IPR015943">
    <property type="entry name" value="WD40/YVTN_repeat-like_dom_sf"/>
</dbReference>
<gene>
    <name evidence="2" type="ORF">CK203_094612</name>
</gene>
<dbReference type="InterPro" id="IPR040092">
    <property type="entry name" value="TBRG1"/>
</dbReference>
<comment type="caution">
    <text evidence="2">The sequence shown here is derived from an EMBL/GenBank/DDBJ whole genome shotgun (WGS) entry which is preliminary data.</text>
</comment>
<accession>A0A438E3G3</accession>
<dbReference type="EMBL" id="QGNW01001412">
    <property type="protein sequence ID" value="RVW42160.1"/>
    <property type="molecule type" value="Genomic_DNA"/>
</dbReference>
<sequence length="1209" mass="133466">MAKPKEEKSDDLEITSIGALHKGPWDKKYWSSSRINRLNSIQCISPYRLWFYEINTGLRETGVLMRNTIDHSPVKTAILIQSGTKLFGLIMGSDIRWKSMKGRKFMNIPSFMQIISADGISCSGQTPDIAWEIFQKKGCPRLKTLHGKRLSCKIDGVENYLVKLGGKLRGYTHMASLVPSFNVVTQFFGFRNPFVQRLLRELVANVNGTAEQTLLSASFCNRASGAENDTRLPDSCTYPDLLPYLEKPQTTGKRSRKQKNINMKSISGSAHKRLRPRELTDNSVASSSRQRNRNAKDGLPLETVGLCDHLREEALILQEEGKLVSSENYISTRAVNIPSIEEKPLDRSKHIKVQGLGYSTPIEDNNMETIFPKSSQGFSNVDHCAPDTLDHMQDNTSAYASTAHKEGPDNVKDELTAADMTIFEGSVTESHLEGEVGTYTSNGSSERSDFDSVGQEVAKSMMTVLLPQALPLLKETSRKKKATNNHLGLSFYRAESLDENSGACPIVNVASPALVLAENSPVEMEEKVQTFRRDFDPVIPSFEHVKSVIPDSFEDDQCGHDSANGPLLFSDIAGADQASFDKDTCACDTLGQFINVDAWKVSSVCHVETSDRKDGFSCSKANVASKLDENSIHHGILSVEREKTLLDCAEDTSGANTKCMVSSVQISEQSISSKMDGAEAGNQISDVAPLTRKYNGLLSESIIYRNFGDDCILDAYPTVGPLLAAEIHQVSSSASSPDKKVLFSPEVKLEGQHYNLNTEKIVLNPEESCQAYIDKKLVEQQNLVKLNRSVQKGGTSFGENNMSNAKEVQAGTNLKAHIKMEAKHDLVGNTELVGCYVHPMPVLSVLLNTREDEIHICVLCGLLVDKDTILFIYKVTIKEPRLQSPTFVGYTPIILPTLKDRSGGEVALDRFGLQFTPDGQSLVLLNSIKTPYCREQKIPCLCSAFCEPNHLVAVEESGRLHVWVMNSTWSVQTEDFIIPTYDCVSPCIVELKRIPKCAPLVVGHHGFGEFSLWDISQRILISRFAMPSISIFEFIPISLFSFQSEVPLSSNRDVDLHINKIMAATKMWFSKHNENYTFLPLGGESIAVWLLVSTLSDSDTQHDNQMNDCQTNPVGWWRLALLVKNMVILGSALDPRAAAIGASAGHGIIGTHDGLVYMWELSTGTKLGSLHYFKGGVSCIATDDSRSDVFAVAGDGGQLLVYLHPQKES</sequence>
<dbReference type="AlphaFoldDB" id="A0A438E3G3"/>
<feature type="region of interest" description="Disordered" evidence="1">
    <location>
        <begin position="247"/>
        <end position="297"/>
    </location>
</feature>